<evidence type="ECO:0000259" key="9">
    <source>
        <dbReference type="PROSITE" id="PS50089"/>
    </source>
</evidence>
<dbReference type="EC" id="2.3.2.27" evidence="2"/>
<dbReference type="PANTHER" id="PTHR22937">
    <property type="entry name" value="E3 UBIQUITIN-PROTEIN LIGASE RNF165"/>
    <property type="match status" value="1"/>
</dbReference>
<dbReference type="PROSITE" id="PS50089">
    <property type="entry name" value="ZF_RING_2"/>
    <property type="match status" value="1"/>
</dbReference>
<dbReference type="GO" id="GO:0061630">
    <property type="term" value="F:ubiquitin protein ligase activity"/>
    <property type="evidence" value="ECO:0007669"/>
    <property type="project" value="UniProtKB-EC"/>
</dbReference>
<dbReference type="AlphaFoldDB" id="A0A835H5T2"/>
<evidence type="ECO:0000256" key="6">
    <source>
        <dbReference type="ARBA" id="ARBA00022786"/>
    </source>
</evidence>
<dbReference type="PANTHER" id="PTHR22937:SF65">
    <property type="entry name" value="E3 UBIQUITIN-PROTEIN LIGASE ARK2C"/>
    <property type="match status" value="1"/>
</dbReference>
<gene>
    <name evidence="10" type="ORF">IFM89_017325</name>
</gene>
<proteinExistence type="predicted"/>
<keyword evidence="11" id="KW-1185">Reference proteome</keyword>
<protein>
    <recommendedName>
        <fullName evidence="2">RING-type E3 ubiquitin transferase</fullName>
        <ecNumber evidence="2">2.3.2.27</ecNumber>
    </recommendedName>
</protein>
<dbReference type="InterPro" id="IPR045191">
    <property type="entry name" value="MBR1/2-like"/>
</dbReference>
<dbReference type="GO" id="GO:0008270">
    <property type="term" value="F:zinc ion binding"/>
    <property type="evidence" value="ECO:0007669"/>
    <property type="project" value="UniProtKB-KW"/>
</dbReference>
<accession>A0A835H5T2</accession>
<dbReference type="SUPFAM" id="SSF57850">
    <property type="entry name" value="RING/U-box"/>
    <property type="match status" value="1"/>
</dbReference>
<feature type="domain" description="RING-type" evidence="9">
    <location>
        <begin position="88"/>
        <end position="129"/>
    </location>
</feature>
<reference evidence="10 11" key="1">
    <citation type="submission" date="2020-10" db="EMBL/GenBank/DDBJ databases">
        <title>The Coptis chinensis genome and diversification of protoberbering-type alkaloids.</title>
        <authorList>
            <person name="Wang B."/>
            <person name="Shu S."/>
            <person name="Song C."/>
            <person name="Liu Y."/>
        </authorList>
    </citation>
    <scope>NUCLEOTIDE SEQUENCE [LARGE SCALE GENOMIC DNA]</scope>
    <source>
        <strain evidence="10">HL-2020</strain>
        <tissue evidence="10">Leaf</tissue>
    </source>
</reference>
<evidence type="ECO:0000256" key="7">
    <source>
        <dbReference type="ARBA" id="ARBA00022833"/>
    </source>
</evidence>
<evidence type="ECO:0000256" key="3">
    <source>
        <dbReference type="ARBA" id="ARBA00022679"/>
    </source>
</evidence>
<evidence type="ECO:0000256" key="1">
    <source>
        <dbReference type="ARBA" id="ARBA00000900"/>
    </source>
</evidence>
<evidence type="ECO:0000256" key="5">
    <source>
        <dbReference type="ARBA" id="ARBA00022771"/>
    </source>
</evidence>
<dbReference type="InterPro" id="IPR001841">
    <property type="entry name" value="Znf_RING"/>
</dbReference>
<dbReference type="SMART" id="SM00184">
    <property type="entry name" value="RING"/>
    <property type="match status" value="1"/>
</dbReference>
<evidence type="ECO:0000256" key="8">
    <source>
        <dbReference type="PROSITE-ProRule" id="PRU00175"/>
    </source>
</evidence>
<evidence type="ECO:0000313" key="10">
    <source>
        <dbReference type="EMBL" id="KAF9592755.1"/>
    </source>
</evidence>
<comment type="caution">
    <text evidence="10">The sequence shown here is derived from an EMBL/GenBank/DDBJ whole genome shotgun (WGS) entry which is preliminary data.</text>
</comment>
<dbReference type="Proteomes" id="UP000631114">
    <property type="component" value="Unassembled WGS sequence"/>
</dbReference>
<keyword evidence="6" id="KW-0833">Ubl conjugation pathway</keyword>
<keyword evidence="4" id="KW-0479">Metal-binding</keyword>
<evidence type="ECO:0000256" key="4">
    <source>
        <dbReference type="ARBA" id="ARBA00022723"/>
    </source>
</evidence>
<evidence type="ECO:0000313" key="11">
    <source>
        <dbReference type="Proteomes" id="UP000631114"/>
    </source>
</evidence>
<dbReference type="EMBL" id="JADFTS010000008">
    <property type="protein sequence ID" value="KAF9592755.1"/>
    <property type="molecule type" value="Genomic_DNA"/>
</dbReference>
<sequence>MDYLDDFSDIEQQIVRETVWFFLSFATEGADLMTLKERITWLATLRAGETGDFKSIRAETERSVYVSLARELERTNLLSVTILDSDVCAICHEDMVEGEEAGSFECLHVFHVKCMHEWIMKKPNCPMCRFEREVA</sequence>
<dbReference type="OrthoDB" id="21204at2759"/>
<comment type="catalytic activity">
    <reaction evidence="1">
        <text>S-ubiquitinyl-[E2 ubiquitin-conjugating enzyme]-L-cysteine + [acceptor protein]-L-lysine = [E2 ubiquitin-conjugating enzyme]-L-cysteine + N(6)-ubiquitinyl-[acceptor protein]-L-lysine.</text>
        <dbReference type="EC" id="2.3.2.27"/>
    </reaction>
</comment>
<keyword evidence="3" id="KW-0808">Transferase</keyword>
<keyword evidence="5 8" id="KW-0863">Zinc-finger</keyword>
<organism evidence="10 11">
    <name type="scientific">Coptis chinensis</name>
    <dbReference type="NCBI Taxonomy" id="261450"/>
    <lineage>
        <taxon>Eukaryota</taxon>
        <taxon>Viridiplantae</taxon>
        <taxon>Streptophyta</taxon>
        <taxon>Embryophyta</taxon>
        <taxon>Tracheophyta</taxon>
        <taxon>Spermatophyta</taxon>
        <taxon>Magnoliopsida</taxon>
        <taxon>Ranunculales</taxon>
        <taxon>Ranunculaceae</taxon>
        <taxon>Coptidoideae</taxon>
        <taxon>Coptis</taxon>
    </lineage>
</organism>
<evidence type="ECO:0000256" key="2">
    <source>
        <dbReference type="ARBA" id="ARBA00012483"/>
    </source>
</evidence>
<dbReference type="Gene3D" id="3.30.40.10">
    <property type="entry name" value="Zinc/RING finger domain, C3HC4 (zinc finger)"/>
    <property type="match status" value="1"/>
</dbReference>
<keyword evidence="7" id="KW-0862">Zinc</keyword>
<dbReference type="Pfam" id="PF13639">
    <property type="entry name" value="zf-RING_2"/>
    <property type="match status" value="1"/>
</dbReference>
<name>A0A835H5T2_9MAGN</name>
<dbReference type="InterPro" id="IPR013083">
    <property type="entry name" value="Znf_RING/FYVE/PHD"/>
</dbReference>